<feature type="transmembrane region" description="Helical" evidence="6">
    <location>
        <begin position="288"/>
        <end position="308"/>
    </location>
</feature>
<evidence type="ECO:0000256" key="3">
    <source>
        <dbReference type="ARBA" id="ARBA00022692"/>
    </source>
</evidence>
<dbReference type="RefSeq" id="WP_044907884.1">
    <property type="nucleotide sequence ID" value="NZ_JQIF01000113.1"/>
</dbReference>
<keyword evidence="3 6" id="KW-0812">Transmembrane</keyword>
<feature type="transmembrane region" description="Helical" evidence="6">
    <location>
        <begin position="599"/>
        <end position="617"/>
    </location>
</feature>
<comment type="subcellular location">
    <subcellularLocation>
        <location evidence="1 6">Cell membrane</location>
        <topology evidence="1 6">Multi-pass membrane protein</topology>
    </subcellularLocation>
</comment>
<dbReference type="InterPro" id="IPR003838">
    <property type="entry name" value="ABC3_permease_C"/>
</dbReference>
<evidence type="ECO:0000256" key="1">
    <source>
        <dbReference type="ARBA" id="ARBA00004651"/>
    </source>
</evidence>
<dbReference type="InterPro" id="IPR052536">
    <property type="entry name" value="ABC-4_Integral_Memb_Prot"/>
</dbReference>
<dbReference type="PIRSF" id="PIRSF018968">
    <property type="entry name" value="ABC_permease_BceB"/>
    <property type="match status" value="1"/>
</dbReference>
<evidence type="ECO:0000256" key="4">
    <source>
        <dbReference type="ARBA" id="ARBA00022989"/>
    </source>
</evidence>
<keyword evidence="4 6" id="KW-1133">Transmembrane helix</keyword>
<gene>
    <name evidence="8" type="ORF">CIAN88_20545</name>
</gene>
<dbReference type="PANTHER" id="PTHR46795">
    <property type="entry name" value="ABC TRANSPORTER PERMEASE-RELATED-RELATED"/>
    <property type="match status" value="1"/>
</dbReference>
<dbReference type="Pfam" id="PF02687">
    <property type="entry name" value="FtsX"/>
    <property type="match status" value="1"/>
</dbReference>
<evidence type="ECO:0000256" key="2">
    <source>
        <dbReference type="ARBA" id="ARBA00022475"/>
    </source>
</evidence>
<feature type="transmembrane region" description="Helical" evidence="6">
    <location>
        <begin position="509"/>
        <end position="531"/>
    </location>
</feature>
<dbReference type="InterPro" id="IPR027022">
    <property type="entry name" value="ABC_permease_BceB-typ"/>
</dbReference>
<dbReference type="EMBL" id="JQIF01000113">
    <property type="protein sequence ID" value="KGJ51369.1"/>
    <property type="molecule type" value="Genomic_DNA"/>
</dbReference>
<evidence type="ECO:0000259" key="7">
    <source>
        <dbReference type="Pfam" id="PF02687"/>
    </source>
</evidence>
<feature type="transmembrane region" description="Helical" evidence="6">
    <location>
        <begin position="152"/>
        <end position="175"/>
    </location>
</feature>
<keyword evidence="5 6" id="KW-0472">Membrane</keyword>
<sequence length="634" mass="72725">MQILRLSIANFKRNIRFYLSYILSLSFSAFILYDFLALMDSGLLEIMGKKNQEFSDMILVSMIVVLLFFVFCFLWYATNVFLNLRKKEMGTFIFMGLDQKEISRMYTLEMLLAALSAVLTGIGAGVVFFKLFAMLFFQLSGMEADISMQFSFVSALQCAAAFLILYLLLAIKGYFSIIKTSIRDMLEATRQREVVRATGLRALLSSLLFSILLIGGYFCAMQIGEMDSFSYMLLAVVLVIAGVYGLYRSLFPYLLQQLSIRKGFLYRKQRTLWINNLVFRVKKNYRTYAIVTIMMLCSVSALNAGLAFKQRYDAMAAGEGQFSYILLSTQPIPTEDLNKAAAAFGNMEYQAVLQGFPYTYEDENHLIYTDMVLSYTDYETYCKSIHKQVFAREPKPGNGLRLSKKYLISMADEVEDIVPFPRRSIHIQEKSEEYYFGIMQNNMNFIILNDEDYQAVINEKTQYMHMQMVQMDTAVNIKELRKALAPLCNEQISAMGVDPENDDLAFVRVMYAACVFMFLVFVVSCGGVIFMKTCNDADDDYGRCQILKNIGISKQDMKKAIHRELCFTYIMPLLLTAISSVFIIHAIERVMRTKTLLPINLLTLAVVFLFDLMLYLISVQMYEKRCGLADEKQR</sequence>
<reference evidence="8 9" key="1">
    <citation type="submission" date="2014-08" db="EMBL/GenBank/DDBJ databases">
        <title>Clostridium innocuum, an unnegligible vancomycin-resistant pathogen causing extra-intestinal infections.</title>
        <authorList>
            <person name="Feng Y."/>
            <person name="Chiu C.-H."/>
        </authorList>
    </citation>
    <scope>NUCLEOTIDE SEQUENCE [LARGE SCALE GENOMIC DNA]</scope>
    <source>
        <strain evidence="8 9">AN88</strain>
    </source>
</reference>
<comment type="similarity">
    <text evidence="6">Belongs to the ABC-4 integral membrane protein family.</text>
</comment>
<feature type="transmembrane region" description="Helical" evidence="6">
    <location>
        <begin position="105"/>
        <end position="132"/>
    </location>
</feature>
<keyword evidence="6" id="KW-0813">Transport</keyword>
<dbReference type="Proteomes" id="UP000030008">
    <property type="component" value="Unassembled WGS sequence"/>
</dbReference>
<feature type="transmembrane region" description="Helical" evidence="6">
    <location>
        <begin position="566"/>
        <end position="587"/>
    </location>
</feature>
<dbReference type="GO" id="GO:0005886">
    <property type="term" value="C:plasma membrane"/>
    <property type="evidence" value="ECO:0007669"/>
    <property type="project" value="UniProtKB-SubCell"/>
</dbReference>
<comment type="caution">
    <text evidence="8">The sequence shown here is derived from an EMBL/GenBank/DDBJ whole genome shotgun (WGS) entry which is preliminary data.</text>
</comment>
<feature type="domain" description="ABC3 transporter permease C-terminal" evidence="7">
    <location>
        <begin position="61"/>
        <end position="181"/>
    </location>
</feature>
<feature type="transmembrane region" description="Helical" evidence="6">
    <location>
        <begin position="58"/>
        <end position="84"/>
    </location>
</feature>
<proteinExistence type="inferred from homology"/>
<accession>A0A099I0A5</accession>
<evidence type="ECO:0000256" key="6">
    <source>
        <dbReference type="PIRNR" id="PIRNR018968"/>
    </source>
</evidence>
<evidence type="ECO:0000313" key="9">
    <source>
        <dbReference type="Proteomes" id="UP000030008"/>
    </source>
</evidence>
<evidence type="ECO:0000256" key="5">
    <source>
        <dbReference type="ARBA" id="ARBA00023136"/>
    </source>
</evidence>
<protein>
    <submittedName>
        <fullName evidence="8">ABC transporter permease</fullName>
    </submittedName>
</protein>
<feature type="transmembrane region" description="Helical" evidence="6">
    <location>
        <begin position="21"/>
        <end position="38"/>
    </location>
</feature>
<feature type="transmembrane region" description="Helical" evidence="6">
    <location>
        <begin position="200"/>
        <end position="223"/>
    </location>
</feature>
<evidence type="ECO:0000313" key="8">
    <source>
        <dbReference type="EMBL" id="KGJ51369.1"/>
    </source>
</evidence>
<dbReference type="GO" id="GO:0055085">
    <property type="term" value="P:transmembrane transport"/>
    <property type="evidence" value="ECO:0007669"/>
    <property type="project" value="UniProtKB-UniRule"/>
</dbReference>
<dbReference type="PANTHER" id="PTHR46795:SF3">
    <property type="entry name" value="ABC TRANSPORTER PERMEASE"/>
    <property type="match status" value="1"/>
</dbReference>
<feature type="transmembrane region" description="Helical" evidence="6">
    <location>
        <begin position="229"/>
        <end position="247"/>
    </location>
</feature>
<organism evidence="8 9">
    <name type="scientific">Clostridium innocuum</name>
    <dbReference type="NCBI Taxonomy" id="1522"/>
    <lineage>
        <taxon>Bacteria</taxon>
        <taxon>Bacillati</taxon>
        <taxon>Bacillota</taxon>
        <taxon>Clostridia</taxon>
        <taxon>Eubacteriales</taxon>
        <taxon>Clostridiaceae</taxon>
        <taxon>Clostridium</taxon>
    </lineage>
</organism>
<name>A0A099I0A5_CLOIN</name>
<dbReference type="AlphaFoldDB" id="A0A099I0A5"/>
<keyword evidence="2 6" id="KW-1003">Cell membrane</keyword>